<protein>
    <recommendedName>
        <fullName evidence="2">TnpV protein</fullName>
    </recommendedName>
</protein>
<name>K1TAE9_9ZZZZ</name>
<reference evidence="1" key="1">
    <citation type="journal article" date="2013" name="Environ. Microbiol.">
        <title>Microbiota from the distal guts of lean and obese adolescents exhibit partial functional redundancy besides clear differences in community structure.</title>
        <authorList>
            <person name="Ferrer M."/>
            <person name="Ruiz A."/>
            <person name="Lanza F."/>
            <person name="Haange S.B."/>
            <person name="Oberbach A."/>
            <person name="Till H."/>
            <person name="Bargiela R."/>
            <person name="Campoy C."/>
            <person name="Segura M.T."/>
            <person name="Richter M."/>
            <person name="von Bergen M."/>
            <person name="Seifert J."/>
            <person name="Suarez A."/>
        </authorList>
    </citation>
    <scope>NUCLEOTIDE SEQUENCE</scope>
</reference>
<dbReference type="AlphaFoldDB" id="K1TAE9"/>
<comment type="caution">
    <text evidence="1">The sequence shown here is derived from an EMBL/GenBank/DDBJ whole genome shotgun (WGS) entry which is preliminary data.</text>
</comment>
<gene>
    <name evidence="1" type="ORF">OBE_04050</name>
</gene>
<dbReference type="InterPro" id="IPR026989">
    <property type="entry name" value="TnpV"/>
</dbReference>
<proteinExistence type="predicted"/>
<dbReference type="EMBL" id="AJWZ01002744">
    <property type="protein sequence ID" value="EKC70127.1"/>
    <property type="molecule type" value="Genomic_DNA"/>
</dbReference>
<sequence length="31" mass="3618">LKTENQMEWVGRMNSICSRAEEVVLSELVYC</sequence>
<evidence type="ECO:0008006" key="2">
    <source>
        <dbReference type="Google" id="ProtNLM"/>
    </source>
</evidence>
<dbReference type="Pfam" id="PF14198">
    <property type="entry name" value="TnpV"/>
    <property type="match status" value="1"/>
</dbReference>
<organism evidence="1">
    <name type="scientific">human gut metagenome</name>
    <dbReference type="NCBI Taxonomy" id="408170"/>
    <lineage>
        <taxon>unclassified sequences</taxon>
        <taxon>metagenomes</taxon>
        <taxon>organismal metagenomes</taxon>
    </lineage>
</organism>
<feature type="non-terminal residue" evidence="1">
    <location>
        <position position="1"/>
    </location>
</feature>
<evidence type="ECO:0000313" key="1">
    <source>
        <dbReference type="EMBL" id="EKC70127.1"/>
    </source>
</evidence>
<accession>K1TAE9</accession>